<dbReference type="Pfam" id="PF00126">
    <property type="entry name" value="HTH_1"/>
    <property type="match status" value="1"/>
</dbReference>
<dbReference type="PANTHER" id="PTHR30537">
    <property type="entry name" value="HTH-TYPE TRANSCRIPTIONAL REGULATOR"/>
    <property type="match status" value="1"/>
</dbReference>
<keyword evidence="4" id="KW-0804">Transcription</keyword>
<dbReference type="InterPro" id="IPR000847">
    <property type="entry name" value="LysR_HTH_N"/>
</dbReference>
<reference evidence="6 7" key="1">
    <citation type="submission" date="2017-10" db="EMBL/GenBank/DDBJ databases">
        <title>Nyctiphanis sp. nov., isolated from the stomach of the euphausiid Nyctiphanes simplex (Hansen, 1911) in the Gulf of California.</title>
        <authorList>
            <person name="Gomez-Gil B."/>
            <person name="Aguilar-Mendez M."/>
            <person name="Lopez-Cortes A."/>
            <person name="Gomez-Gutierrez J."/>
            <person name="Roque A."/>
            <person name="Lang E."/>
            <person name="Gonzalez-Castillo A."/>
        </authorList>
    </citation>
    <scope>NUCLEOTIDE SEQUENCE [LARGE SCALE GENOMIC DNA]</scope>
    <source>
        <strain evidence="6 7">CAIM 600</strain>
    </source>
</reference>
<accession>A0A4Q0YPN7</accession>
<dbReference type="Gene3D" id="3.40.190.290">
    <property type="match status" value="1"/>
</dbReference>
<dbReference type="RefSeq" id="WP_129123988.1">
    <property type="nucleotide sequence ID" value="NZ_PEIB01000040.1"/>
</dbReference>
<gene>
    <name evidence="6" type="ORF">CS022_21665</name>
</gene>
<proteinExistence type="inferred from homology"/>
<feature type="domain" description="HTH lysR-type" evidence="5">
    <location>
        <begin position="7"/>
        <end position="63"/>
    </location>
</feature>
<dbReference type="InterPro" id="IPR036388">
    <property type="entry name" value="WH-like_DNA-bd_sf"/>
</dbReference>
<sequence>MNSIFGNIDDLYLFCSIVELGSLQRGAKHLRLPVSTVSRRLSQLEARLGVKLLEKQSRELVATSHGEELYQRISSEMRQTENQIESFLQKAGQVSGHLRLLLPYSMYRNQISSHVEAFLKQYPEVTIDIELTLGDVVPETDRDLVIAFNTTKRTDIIARPLFESHFKIYASFDYLARHDLPQTISDLEQHRWLTLTTSPVLTLYKDGEAKLVRPKTKMRVNDVEMLISAVVSGVGIAAIPVFHANAVSDQLTCLMPEYTHPSSQAYLLYRQRKHQPAPLSLLIETIMNIDFQQH</sequence>
<dbReference type="GO" id="GO:0006351">
    <property type="term" value="P:DNA-templated transcription"/>
    <property type="evidence" value="ECO:0007669"/>
    <property type="project" value="TreeGrafter"/>
</dbReference>
<dbReference type="GO" id="GO:0003700">
    <property type="term" value="F:DNA-binding transcription factor activity"/>
    <property type="evidence" value="ECO:0007669"/>
    <property type="project" value="InterPro"/>
</dbReference>
<dbReference type="InterPro" id="IPR005119">
    <property type="entry name" value="LysR_subst-bd"/>
</dbReference>
<dbReference type="SUPFAM" id="SSF46785">
    <property type="entry name" value="Winged helix' DNA-binding domain"/>
    <property type="match status" value="1"/>
</dbReference>
<evidence type="ECO:0000256" key="2">
    <source>
        <dbReference type="ARBA" id="ARBA00023015"/>
    </source>
</evidence>
<dbReference type="AlphaFoldDB" id="A0A4Q0YPN7"/>
<dbReference type="InterPro" id="IPR058163">
    <property type="entry name" value="LysR-type_TF_proteobact-type"/>
</dbReference>
<dbReference type="OrthoDB" id="9786526at2"/>
<dbReference type="InterPro" id="IPR036390">
    <property type="entry name" value="WH_DNA-bd_sf"/>
</dbReference>
<evidence type="ECO:0000259" key="5">
    <source>
        <dbReference type="PROSITE" id="PS50931"/>
    </source>
</evidence>
<dbReference type="PANTHER" id="PTHR30537:SF5">
    <property type="entry name" value="HTH-TYPE TRANSCRIPTIONAL ACTIVATOR TTDR-RELATED"/>
    <property type="match status" value="1"/>
</dbReference>
<evidence type="ECO:0000256" key="4">
    <source>
        <dbReference type="ARBA" id="ARBA00023163"/>
    </source>
</evidence>
<dbReference type="PROSITE" id="PS50931">
    <property type="entry name" value="HTH_LYSR"/>
    <property type="match status" value="1"/>
</dbReference>
<keyword evidence="7" id="KW-1185">Reference proteome</keyword>
<dbReference type="GO" id="GO:0043565">
    <property type="term" value="F:sequence-specific DNA binding"/>
    <property type="evidence" value="ECO:0007669"/>
    <property type="project" value="TreeGrafter"/>
</dbReference>
<dbReference type="SUPFAM" id="SSF53850">
    <property type="entry name" value="Periplasmic binding protein-like II"/>
    <property type="match status" value="1"/>
</dbReference>
<dbReference type="Pfam" id="PF03466">
    <property type="entry name" value="LysR_substrate"/>
    <property type="match status" value="1"/>
</dbReference>
<evidence type="ECO:0000313" key="6">
    <source>
        <dbReference type="EMBL" id="RXJ71149.1"/>
    </source>
</evidence>
<organism evidence="6 7">
    <name type="scientific">Veronia nyctiphanis</name>
    <dbReference type="NCBI Taxonomy" id="1278244"/>
    <lineage>
        <taxon>Bacteria</taxon>
        <taxon>Pseudomonadati</taxon>
        <taxon>Pseudomonadota</taxon>
        <taxon>Gammaproteobacteria</taxon>
        <taxon>Vibrionales</taxon>
        <taxon>Vibrionaceae</taxon>
        <taxon>Veronia</taxon>
    </lineage>
</organism>
<dbReference type="Proteomes" id="UP000290287">
    <property type="component" value="Unassembled WGS sequence"/>
</dbReference>
<keyword evidence="2" id="KW-0805">Transcription regulation</keyword>
<protein>
    <submittedName>
        <fullName evidence="6">Transcriptional regulator</fullName>
    </submittedName>
</protein>
<evidence type="ECO:0000256" key="3">
    <source>
        <dbReference type="ARBA" id="ARBA00023125"/>
    </source>
</evidence>
<evidence type="ECO:0000313" key="7">
    <source>
        <dbReference type="Proteomes" id="UP000290287"/>
    </source>
</evidence>
<dbReference type="CDD" id="cd08422">
    <property type="entry name" value="PBP2_CrgA_like"/>
    <property type="match status" value="1"/>
</dbReference>
<dbReference type="Gene3D" id="1.10.10.10">
    <property type="entry name" value="Winged helix-like DNA-binding domain superfamily/Winged helix DNA-binding domain"/>
    <property type="match status" value="1"/>
</dbReference>
<comment type="caution">
    <text evidence="6">The sequence shown here is derived from an EMBL/GenBank/DDBJ whole genome shotgun (WGS) entry which is preliminary data.</text>
</comment>
<dbReference type="EMBL" id="PEIB01000040">
    <property type="protein sequence ID" value="RXJ71149.1"/>
    <property type="molecule type" value="Genomic_DNA"/>
</dbReference>
<name>A0A4Q0YPN7_9GAMM</name>
<keyword evidence="3" id="KW-0238">DNA-binding</keyword>
<evidence type="ECO:0000256" key="1">
    <source>
        <dbReference type="ARBA" id="ARBA00009437"/>
    </source>
</evidence>
<comment type="similarity">
    <text evidence="1">Belongs to the LysR transcriptional regulatory family.</text>
</comment>